<dbReference type="SMART" id="SM00672">
    <property type="entry name" value="CAP10"/>
    <property type="match status" value="1"/>
</dbReference>
<organism evidence="4">
    <name type="scientific">Rhizochromulina marina</name>
    <dbReference type="NCBI Taxonomy" id="1034831"/>
    <lineage>
        <taxon>Eukaryota</taxon>
        <taxon>Sar</taxon>
        <taxon>Stramenopiles</taxon>
        <taxon>Ochrophyta</taxon>
        <taxon>Dictyochophyceae</taxon>
        <taxon>Rhizochromulinales</taxon>
        <taxon>Rhizochromulina</taxon>
    </lineage>
</organism>
<protein>
    <recommendedName>
        <fullName evidence="3">Glycosyl transferase CAP10 domain-containing protein</fullName>
    </recommendedName>
</protein>
<proteinExistence type="inferred from homology"/>
<name>A0A7S2SUN9_9STRA</name>
<dbReference type="PANTHER" id="PTHR12203:SF35">
    <property type="entry name" value="PROTEIN O-GLUCOSYLTRANSFERASE 1"/>
    <property type="match status" value="1"/>
</dbReference>
<dbReference type="GO" id="GO:0016740">
    <property type="term" value="F:transferase activity"/>
    <property type="evidence" value="ECO:0007669"/>
    <property type="project" value="UniProtKB-KW"/>
</dbReference>
<evidence type="ECO:0000256" key="2">
    <source>
        <dbReference type="ARBA" id="ARBA00022679"/>
    </source>
</evidence>
<feature type="domain" description="Glycosyl transferase CAP10" evidence="3">
    <location>
        <begin position="15"/>
        <end position="275"/>
    </location>
</feature>
<gene>
    <name evidence="4" type="ORF">RMAR1173_LOCUS20430</name>
</gene>
<dbReference type="PANTHER" id="PTHR12203">
    <property type="entry name" value="KDEL LYS-ASP-GLU-LEU CONTAINING - RELATED"/>
    <property type="match status" value="1"/>
</dbReference>
<dbReference type="InterPro" id="IPR051091">
    <property type="entry name" value="O-Glucosyltr/Glycosyltrsf_90"/>
</dbReference>
<dbReference type="AlphaFoldDB" id="A0A7S2SUN9"/>
<evidence type="ECO:0000313" key="4">
    <source>
        <dbReference type="EMBL" id="CAD9709437.1"/>
    </source>
</evidence>
<sequence length="361" mass="41307">MSDLETRLPCPFPGQVPDVDFLLQPGDRAKLEAPKHPLQTRVLPFSLSFVTHPEFLEVGIPDPSFWGWPEMGVLPHWLLLKDKDILPWETKEDRVFWRGGVTRRFAGALRRRVVSCMDSADDDVKPKLDVADAMRLAALKTANASTPCKESCSSWVGPMHMCRHRMALFVQGEGYTSSKQRVLGCGSLPLFLEHDEMDSFFDKWLVEDHHYKRIRMEHTCEDLAQTIRWAERNPKAAQSIGANARRFATTVLGEEMLHTYTFHMLKQIAALQRYSPQVAWENHTELTMLTHDNLVSWFRLREERRGNVLELAKKGVVSASSFRSSRRQRWGVDETFLKSSIDPTRITALGAPPAIGKRRSK</sequence>
<evidence type="ECO:0000259" key="3">
    <source>
        <dbReference type="SMART" id="SM00672"/>
    </source>
</evidence>
<keyword evidence="2" id="KW-0808">Transferase</keyword>
<evidence type="ECO:0000256" key="1">
    <source>
        <dbReference type="ARBA" id="ARBA00010118"/>
    </source>
</evidence>
<dbReference type="Pfam" id="PF05686">
    <property type="entry name" value="Glyco_transf_90"/>
    <property type="match status" value="1"/>
</dbReference>
<accession>A0A7S2SUN9</accession>
<dbReference type="InterPro" id="IPR006598">
    <property type="entry name" value="CAP10"/>
</dbReference>
<dbReference type="EMBL" id="HBHJ01030946">
    <property type="protein sequence ID" value="CAD9709437.1"/>
    <property type="molecule type" value="Transcribed_RNA"/>
</dbReference>
<comment type="similarity">
    <text evidence="1">Belongs to the glycosyltransferase 90 family.</text>
</comment>
<reference evidence="4" key="1">
    <citation type="submission" date="2021-01" db="EMBL/GenBank/DDBJ databases">
        <authorList>
            <person name="Corre E."/>
            <person name="Pelletier E."/>
            <person name="Niang G."/>
            <person name="Scheremetjew M."/>
            <person name="Finn R."/>
            <person name="Kale V."/>
            <person name="Holt S."/>
            <person name="Cochrane G."/>
            <person name="Meng A."/>
            <person name="Brown T."/>
            <person name="Cohen L."/>
        </authorList>
    </citation>
    <scope>NUCLEOTIDE SEQUENCE</scope>
    <source>
        <strain evidence="4">CCMP1243</strain>
    </source>
</reference>